<feature type="transmembrane region" description="Helical" evidence="5">
    <location>
        <begin position="25"/>
        <end position="45"/>
    </location>
</feature>
<accession>A0A0P4VNU2</accession>
<dbReference type="InterPro" id="IPR003689">
    <property type="entry name" value="ZIP"/>
</dbReference>
<reference evidence="6" key="1">
    <citation type="journal article" date="2016" name="PLoS Negl. Trop. Dis.">
        <title>A Deep Insight into the Sialome of Rhodnius neglectus, a Vector of Chagas Disease.</title>
        <authorList>
            <person name="Santiago P.B."/>
            <person name="Assumpcao T.C."/>
            <person name="Araujo C.N."/>
            <person name="Bastos I.M."/>
            <person name="Neves D."/>
            <person name="Silva I.G."/>
            <person name="Charneau S."/>
            <person name="Queiroz R.M."/>
            <person name="Raiol T."/>
            <person name="Oliveira J.V."/>
            <person name="Sousa M.V."/>
            <person name="Calvo E."/>
            <person name="Ribeiro J.M."/>
            <person name="Santana J.M."/>
        </authorList>
    </citation>
    <scope>NUCLEOTIDE SEQUENCE</scope>
    <source>
        <tissue evidence="6">Salivary glands</tissue>
    </source>
</reference>
<sequence length="324" mass="34474">MDAVAMVALKSGNGEYSQALLTAKVASLFILGISALFCAVLPIILVRKCGRRNCESDVLGRKTDLALGLMLRLGGGVLLATTFLHLLPEVREGLEDLTKEGSKMSNFPLELPEFIMCVGFFAMYAIEELAHKCLVGLHSGQEEHCQSKDASSAATVQIGCNEQSGHSHLVKTTPARGILIIMALSIHQIFEGLAVGLESDTGKVWVLLSAIAAHKLIIAICVGAEMASSRTDTCTTTICVAAFAVASPIGIAIGIGLSSNSSANDLAMNTTSVVLQGLATGTLLYVVFFEVLKRSERSKSGFVEYAATLIGFIIMIILLYFYHD</sequence>
<evidence type="ECO:0000256" key="5">
    <source>
        <dbReference type="SAM" id="Phobius"/>
    </source>
</evidence>
<feature type="transmembrane region" description="Helical" evidence="5">
    <location>
        <begin position="301"/>
        <end position="322"/>
    </location>
</feature>
<feature type="transmembrane region" description="Helical" evidence="5">
    <location>
        <begin position="203"/>
        <end position="224"/>
    </location>
</feature>
<evidence type="ECO:0000256" key="1">
    <source>
        <dbReference type="ARBA" id="ARBA00004141"/>
    </source>
</evidence>
<protein>
    <submittedName>
        <fullName evidence="6">Putative fe2+/zn2+ regulated transporter</fullName>
    </submittedName>
</protein>
<comment type="subcellular location">
    <subcellularLocation>
        <location evidence="1">Membrane</location>
        <topology evidence="1">Multi-pass membrane protein</topology>
    </subcellularLocation>
</comment>
<feature type="transmembrane region" description="Helical" evidence="5">
    <location>
        <begin position="65"/>
        <end position="87"/>
    </location>
</feature>
<dbReference type="EMBL" id="GDKW01002573">
    <property type="protein sequence ID" value="JAI54022.1"/>
    <property type="molecule type" value="mRNA"/>
</dbReference>
<keyword evidence="4 5" id="KW-0472">Membrane</keyword>
<organism evidence="6">
    <name type="scientific">Rhodnius neglectus</name>
    <dbReference type="NCBI Taxonomy" id="72488"/>
    <lineage>
        <taxon>Eukaryota</taxon>
        <taxon>Metazoa</taxon>
        <taxon>Ecdysozoa</taxon>
        <taxon>Arthropoda</taxon>
        <taxon>Hexapoda</taxon>
        <taxon>Insecta</taxon>
        <taxon>Pterygota</taxon>
        <taxon>Neoptera</taxon>
        <taxon>Paraneoptera</taxon>
        <taxon>Hemiptera</taxon>
        <taxon>Heteroptera</taxon>
        <taxon>Panheteroptera</taxon>
        <taxon>Cimicomorpha</taxon>
        <taxon>Reduviidae</taxon>
        <taxon>Triatominae</taxon>
        <taxon>Rhodnius</taxon>
    </lineage>
</organism>
<proteinExistence type="evidence at transcript level"/>
<feature type="transmembrane region" description="Helical" evidence="5">
    <location>
        <begin position="270"/>
        <end position="289"/>
    </location>
</feature>
<evidence type="ECO:0000256" key="3">
    <source>
        <dbReference type="ARBA" id="ARBA00022989"/>
    </source>
</evidence>
<keyword evidence="2 5" id="KW-0812">Transmembrane</keyword>
<feature type="transmembrane region" description="Helical" evidence="5">
    <location>
        <begin position="236"/>
        <end position="258"/>
    </location>
</feature>
<dbReference type="PANTHER" id="PTHR11040:SF203">
    <property type="entry name" value="FI18611P1-RELATED"/>
    <property type="match status" value="1"/>
</dbReference>
<dbReference type="GO" id="GO:0005886">
    <property type="term" value="C:plasma membrane"/>
    <property type="evidence" value="ECO:0007669"/>
    <property type="project" value="TreeGrafter"/>
</dbReference>
<dbReference type="PANTHER" id="PTHR11040">
    <property type="entry name" value="ZINC/IRON TRANSPORTER"/>
    <property type="match status" value="1"/>
</dbReference>
<evidence type="ECO:0000256" key="2">
    <source>
        <dbReference type="ARBA" id="ARBA00022692"/>
    </source>
</evidence>
<keyword evidence="3 5" id="KW-1133">Transmembrane helix</keyword>
<evidence type="ECO:0000256" key="4">
    <source>
        <dbReference type="ARBA" id="ARBA00023136"/>
    </source>
</evidence>
<evidence type="ECO:0000313" key="6">
    <source>
        <dbReference type="EMBL" id="JAI54022.1"/>
    </source>
</evidence>
<dbReference type="Pfam" id="PF02535">
    <property type="entry name" value="Zip"/>
    <property type="match status" value="1"/>
</dbReference>
<name>A0A0P4VNU2_9HEMI</name>
<dbReference type="AlphaFoldDB" id="A0A0P4VNU2"/>
<dbReference type="GO" id="GO:0005385">
    <property type="term" value="F:zinc ion transmembrane transporter activity"/>
    <property type="evidence" value="ECO:0007669"/>
    <property type="project" value="TreeGrafter"/>
</dbReference>